<sequence>MLFGGKLASFLVCETCKHISHTYEDFNDLSLSIKPEDFVKDRKRNKFKSFAKKFAIRHDNRASSMSRALSVPPDLARTSIDGPPEYVPETVDPRVRSQENLHENVDSDADVAPHSNPFSSLETSVPNGPHIEFVEPGKDKKSDLDRWVKLSRRLSRGMQGKRGERSRSRGRSSRTDDEYLKAVLVTPDISGKAPTDVTLPSTREATPNPSEPPSSAASPHLKPVKPLIPDITRPHDSGKPRKHKLTAAKSAYLRHILADITPANSNNPFSALLPSVPNAGASAQNGYTLWNKLSQMPSVEESLRMFTSVEMLEGENMVGCRNCWKIANRPKEDRGDSSDTSESDMDVPELSPGPSRSSSPSSYPLPPPIVSSTTPELVLDPSPTSPRSISPASTSAVSLLPDRSNFSLENIGPSVVSLPTTFESRIIMVPSKPPPFPIDRPEPEDIESPDLSPDVNQTTTYAGFTIPSISTIGPESPMTATTVSPSLAPTSIYHLASASLNPPRVLRRRAPRRQPVETDSSDDGFDDTDASLSDASSAGSPSVSPFASQEDLHKNPSIDAVLSSPKFVPRSLTPEKTKIPRSKQVVMRKFYKRYLIADPPLILVVHLKRFQQTSKTPLMSFSMGFKKLDDYVTFPEYLDIAPFLAPNKEDFGLPSKRFKQNNRAKGKCMYRLYAVVVHIGNMLGGHYVAYTALPHRAKHINVVRATELVGSTSTASDNSAKNDKTNKTDKYDKPDRHEKIHEKNEPRQWAYISDTVVRLTTLDEVLKSKVYMCLYERVS</sequence>
<evidence type="ECO:0000313" key="2">
    <source>
        <dbReference type="Proteomes" id="UP000886501"/>
    </source>
</evidence>
<keyword evidence="2" id="KW-1185">Reference proteome</keyword>
<protein>
    <submittedName>
        <fullName evidence="1">Uncharacterized protein</fullName>
    </submittedName>
</protein>
<dbReference type="EMBL" id="MU117963">
    <property type="protein sequence ID" value="KAF9653751.1"/>
    <property type="molecule type" value="Genomic_DNA"/>
</dbReference>
<gene>
    <name evidence="1" type="ORF">BDM02DRAFT_3107735</name>
</gene>
<proteinExistence type="predicted"/>
<organism evidence="1 2">
    <name type="scientific">Thelephora ganbajun</name>
    <name type="common">Ganba fungus</name>
    <dbReference type="NCBI Taxonomy" id="370292"/>
    <lineage>
        <taxon>Eukaryota</taxon>
        <taxon>Fungi</taxon>
        <taxon>Dikarya</taxon>
        <taxon>Basidiomycota</taxon>
        <taxon>Agaricomycotina</taxon>
        <taxon>Agaricomycetes</taxon>
        <taxon>Thelephorales</taxon>
        <taxon>Thelephoraceae</taxon>
        <taxon>Thelephora</taxon>
    </lineage>
</organism>
<comment type="caution">
    <text evidence="1">The sequence shown here is derived from an EMBL/GenBank/DDBJ whole genome shotgun (WGS) entry which is preliminary data.</text>
</comment>
<accession>A0ACB6ZVQ9</accession>
<reference evidence="1" key="2">
    <citation type="journal article" date="2020" name="Nat. Commun.">
        <title>Large-scale genome sequencing of mycorrhizal fungi provides insights into the early evolution of symbiotic traits.</title>
        <authorList>
            <person name="Miyauchi S."/>
            <person name="Kiss E."/>
            <person name="Kuo A."/>
            <person name="Drula E."/>
            <person name="Kohler A."/>
            <person name="Sanchez-Garcia M."/>
            <person name="Morin E."/>
            <person name="Andreopoulos B."/>
            <person name="Barry K.W."/>
            <person name="Bonito G."/>
            <person name="Buee M."/>
            <person name="Carver A."/>
            <person name="Chen C."/>
            <person name="Cichocki N."/>
            <person name="Clum A."/>
            <person name="Culley D."/>
            <person name="Crous P.W."/>
            <person name="Fauchery L."/>
            <person name="Girlanda M."/>
            <person name="Hayes R.D."/>
            <person name="Keri Z."/>
            <person name="LaButti K."/>
            <person name="Lipzen A."/>
            <person name="Lombard V."/>
            <person name="Magnuson J."/>
            <person name="Maillard F."/>
            <person name="Murat C."/>
            <person name="Nolan M."/>
            <person name="Ohm R.A."/>
            <person name="Pangilinan J."/>
            <person name="Pereira M.F."/>
            <person name="Perotto S."/>
            <person name="Peter M."/>
            <person name="Pfister S."/>
            <person name="Riley R."/>
            <person name="Sitrit Y."/>
            <person name="Stielow J.B."/>
            <person name="Szollosi G."/>
            <person name="Zifcakova L."/>
            <person name="Stursova M."/>
            <person name="Spatafora J.W."/>
            <person name="Tedersoo L."/>
            <person name="Vaario L.M."/>
            <person name="Yamada A."/>
            <person name="Yan M."/>
            <person name="Wang P."/>
            <person name="Xu J."/>
            <person name="Bruns T."/>
            <person name="Baldrian P."/>
            <person name="Vilgalys R."/>
            <person name="Dunand C."/>
            <person name="Henrissat B."/>
            <person name="Grigoriev I.V."/>
            <person name="Hibbett D."/>
            <person name="Nagy L.G."/>
            <person name="Martin F.M."/>
        </authorList>
    </citation>
    <scope>NUCLEOTIDE SEQUENCE</scope>
    <source>
        <strain evidence="1">P2</strain>
    </source>
</reference>
<evidence type="ECO:0000313" key="1">
    <source>
        <dbReference type="EMBL" id="KAF9653751.1"/>
    </source>
</evidence>
<name>A0ACB6ZVQ9_THEGA</name>
<dbReference type="Proteomes" id="UP000886501">
    <property type="component" value="Unassembled WGS sequence"/>
</dbReference>
<reference evidence="1" key="1">
    <citation type="submission" date="2019-10" db="EMBL/GenBank/DDBJ databases">
        <authorList>
            <consortium name="DOE Joint Genome Institute"/>
            <person name="Kuo A."/>
            <person name="Miyauchi S."/>
            <person name="Kiss E."/>
            <person name="Drula E."/>
            <person name="Kohler A."/>
            <person name="Sanchez-Garcia M."/>
            <person name="Andreopoulos B."/>
            <person name="Barry K.W."/>
            <person name="Bonito G."/>
            <person name="Buee M."/>
            <person name="Carver A."/>
            <person name="Chen C."/>
            <person name="Cichocki N."/>
            <person name="Clum A."/>
            <person name="Culley D."/>
            <person name="Crous P.W."/>
            <person name="Fauchery L."/>
            <person name="Girlanda M."/>
            <person name="Hayes R."/>
            <person name="Keri Z."/>
            <person name="Labutti K."/>
            <person name="Lipzen A."/>
            <person name="Lombard V."/>
            <person name="Magnuson J."/>
            <person name="Maillard F."/>
            <person name="Morin E."/>
            <person name="Murat C."/>
            <person name="Nolan M."/>
            <person name="Ohm R."/>
            <person name="Pangilinan J."/>
            <person name="Pereira M."/>
            <person name="Perotto S."/>
            <person name="Peter M."/>
            <person name="Riley R."/>
            <person name="Sitrit Y."/>
            <person name="Stielow B."/>
            <person name="Szollosi G."/>
            <person name="Zifcakova L."/>
            <person name="Stursova M."/>
            <person name="Spatafora J.W."/>
            <person name="Tedersoo L."/>
            <person name="Vaario L.-M."/>
            <person name="Yamada A."/>
            <person name="Yan M."/>
            <person name="Wang P."/>
            <person name="Xu J."/>
            <person name="Bruns T."/>
            <person name="Baldrian P."/>
            <person name="Vilgalys R."/>
            <person name="Henrissat B."/>
            <person name="Grigoriev I.V."/>
            <person name="Hibbett D."/>
            <person name="Nagy L.G."/>
            <person name="Martin F.M."/>
        </authorList>
    </citation>
    <scope>NUCLEOTIDE SEQUENCE</scope>
    <source>
        <strain evidence="1">P2</strain>
    </source>
</reference>